<dbReference type="EC" id="1.3.5.1" evidence="5"/>
<dbReference type="GO" id="GO:0009055">
    <property type="term" value="F:electron transfer activity"/>
    <property type="evidence" value="ECO:0007669"/>
    <property type="project" value="InterPro"/>
</dbReference>
<dbReference type="GO" id="GO:0051538">
    <property type="term" value="F:3 iron, 4 sulfur cluster binding"/>
    <property type="evidence" value="ECO:0007669"/>
    <property type="project" value="UniProtKB-KW"/>
</dbReference>
<dbReference type="GO" id="GO:0046872">
    <property type="term" value="F:metal ion binding"/>
    <property type="evidence" value="ECO:0007669"/>
    <property type="project" value="UniProtKB-KW"/>
</dbReference>
<gene>
    <name evidence="15" type="ORF">PITCH_A2230004</name>
</gene>
<dbReference type="InterPro" id="IPR004489">
    <property type="entry name" value="Succ_DH/fum_Rdtase_Fe-S"/>
</dbReference>
<evidence type="ECO:0000256" key="7">
    <source>
        <dbReference type="ARBA" id="ARBA00022532"/>
    </source>
</evidence>
<protein>
    <recommendedName>
        <fullName evidence="5">succinate dehydrogenase</fullName>
        <ecNumber evidence="5">1.3.5.1</ecNumber>
    </recommendedName>
</protein>
<dbReference type="EMBL" id="OJIN01000139">
    <property type="protein sequence ID" value="SPD74295.1"/>
    <property type="molecule type" value="Genomic_DNA"/>
</dbReference>
<dbReference type="CDD" id="cd00207">
    <property type="entry name" value="fer2"/>
    <property type="match status" value="1"/>
</dbReference>
<dbReference type="InterPro" id="IPR009051">
    <property type="entry name" value="Helical_ferredxn"/>
</dbReference>
<dbReference type="AlphaFoldDB" id="A0A445MXU6"/>
<keyword evidence="6" id="KW-0004">4Fe-4S</keyword>
<dbReference type="PANTHER" id="PTHR11921:SF29">
    <property type="entry name" value="SUCCINATE DEHYDROGENASE [UBIQUINONE] IRON-SULFUR SUBUNIT, MITOCHONDRIAL"/>
    <property type="match status" value="1"/>
</dbReference>
<keyword evidence="10" id="KW-0408">Iron</keyword>
<evidence type="ECO:0000256" key="3">
    <source>
        <dbReference type="ARBA" id="ARBA00004894"/>
    </source>
</evidence>
<evidence type="ECO:0000256" key="1">
    <source>
        <dbReference type="ARBA" id="ARBA00001927"/>
    </source>
</evidence>
<accession>A0A445MXU6</accession>
<dbReference type="PROSITE" id="PS00198">
    <property type="entry name" value="4FE4S_FER_1"/>
    <property type="match status" value="1"/>
</dbReference>
<dbReference type="PANTHER" id="PTHR11921">
    <property type="entry name" value="SUCCINATE DEHYDROGENASE IRON-SULFUR PROTEIN"/>
    <property type="match status" value="1"/>
</dbReference>
<evidence type="ECO:0000256" key="5">
    <source>
        <dbReference type="ARBA" id="ARBA00012792"/>
    </source>
</evidence>
<dbReference type="SUPFAM" id="SSF54292">
    <property type="entry name" value="2Fe-2S ferredoxin-like"/>
    <property type="match status" value="1"/>
</dbReference>
<keyword evidence="9" id="KW-0560">Oxidoreductase</keyword>
<keyword evidence="8" id="KW-0479">Metal-binding</keyword>
<dbReference type="InterPro" id="IPR017900">
    <property type="entry name" value="4Fe4S_Fe_S_CS"/>
</dbReference>
<dbReference type="Gene3D" id="1.10.1060.10">
    <property type="entry name" value="Alpha-helical ferredoxin"/>
    <property type="match status" value="1"/>
</dbReference>
<evidence type="ECO:0000256" key="6">
    <source>
        <dbReference type="ARBA" id="ARBA00022485"/>
    </source>
</evidence>
<comment type="cofactor">
    <cofactor evidence="2">
        <name>[4Fe-4S] cluster</name>
        <dbReference type="ChEBI" id="CHEBI:49883"/>
    </cofactor>
</comment>
<evidence type="ECO:0000256" key="8">
    <source>
        <dbReference type="ARBA" id="ARBA00022723"/>
    </source>
</evidence>
<evidence type="ECO:0000256" key="2">
    <source>
        <dbReference type="ARBA" id="ARBA00001966"/>
    </source>
</evidence>
<dbReference type="InterPro" id="IPR050573">
    <property type="entry name" value="SDH/FRD_Iron-Sulfur"/>
</dbReference>
<evidence type="ECO:0000256" key="4">
    <source>
        <dbReference type="ARBA" id="ARBA00009433"/>
    </source>
</evidence>
<evidence type="ECO:0000256" key="9">
    <source>
        <dbReference type="ARBA" id="ARBA00023002"/>
    </source>
</evidence>
<dbReference type="GO" id="GO:0051539">
    <property type="term" value="F:4 iron, 4 sulfur cluster binding"/>
    <property type="evidence" value="ECO:0007669"/>
    <property type="project" value="UniProtKB-KW"/>
</dbReference>
<dbReference type="InterPro" id="IPR025192">
    <property type="entry name" value="Succ_DH/fum_Rdtase_N"/>
</dbReference>
<dbReference type="GO" id="GO:0022904">
    <property type="term" value="P:respiratory electron transport chain"/>
    <property type="evidence" value="ECO:0007669"/>
    <property type="project" value="TreeGrafter"/>
</dbReference>
<sequence>MGQDIFIKILRYNPNNSQIGHNETFRIEANNNSTILEGLLQVYEKYDSTLAFSYGCRVKNCGLCAVNVDGKPHYACVTRIRDGMQISPLENLPVIKDLVFERRIFSKYLENFKPYVVREREPEALPEIINQPDEHTQLMSCRECFACMSSCPKYDYRQDHFGGPLAFVKLAQLHYDVRDSIDRVKQVKEMGILNCSGCSRCTCISGIPINKIVIKPFLDLLTAM</sequence>
<reference evidence="15" key="1">
    <citation type="submission" date="2018-01" db="EMBL/GenBank/DDBJ databases">
        <authorList>
            <person name="Regsiter A."/>
            <person name="William W."/>
        </authorList>
    </citation>
    <scope>NUCLEOTIDE SEQUENCE</scope>
    <source>
        <strain evidence="15">TRIP AH-1</strain>
    </source>
</reference>
<dbReference type="NCBIfam" id="TIGR00384">
    <property type="entry name" value="dhsB"/>
    <property type="match status" value="1"/>
</dbReference>
<evidence type="ECO:0000313" key="15">
    <source>
        <dbReference type="EMBL" id="SPD74295.1"/>
    </source>
</evidence>
<dbReference type="SUPFAM" id="SSF46548">
    <property type="entry name" value="alpha-helical ferredoxin"/>
    <property type="match status" value="1"/>
</dbReference>
<dbReference type="GO" id="GO:0008177">
    <property type="term" value="F:succinate dehydrogenase (quinone) activity"/>
    <property type="evidence" value="ECO:0007669"/>
    <property type="project" value="UniProtKB-EC"/>
</dbReference>
<keyword evidence="11" id="KW-0411">Iron-sulfur</keyword>
<evidence type="ECO:0000259" key="14">
    <source>
        <dbReference type="PROSITE" id="PS51085"/>
    </source>
</evidence>
<proteinExistence type="inferred from homology"/>
<dbReference type="Gene3D" id="3.10.20.30">
    <property type="match status" value="1"/>
</dbReference>
<dbReference type="PROSITE" id="PS51085">
    <property type="entry name" value="2FE2S_FER_2"/>
    <property type="match status" value="1"/>
</dbReference>
<dbReference type="GO" id="GO:0006099">
    <property type="term" value="P:tricarboxylic acid cycle"/>
    <property type="evidence" value="ECO:0007669"/>
    <property type="project" value="UniProtKB-KW"/>
</dbReference>
<feature type="domain" description="2Fe-2S ferredoxin-type" evidence="14">
    <location>
        <begin position="8"/>
        <end position="92"/>
    </location>
</feature>
<name>A0A445MXU6_9BACT</name>
<evidence type="ECO:0000256" key="10">
    <source>
        <dbReference type="ARBA" id="ARBA00023004"/>
    </source>
</evidence>
<dbReference type="Pfam" id="PF13085">
    <property type="entry name" value="Fer2_3"/>
    <property type="match status" value="1"/>
</dbReference>
<evidence type="ECO:0000256" key="11">
    <source>
        <dbReference type="ARBA" id="ARBA00023014"/>
    </source>
</evidence>
<comment type="cofactor">
    <cofactor evidence="1">
        <name>[3Fe-4S] cluster</name>
        <dbReference type="ChEBI" id="CHEBI:21137"/>
    </cofactor>
</comment>
<keyword evidence="12" id="KW-0003">3Fe-4S</keyword>
<evidence type="ECO:0000256" key="12">
    <source>
        <dbReference type="ARBA" id="ARBA00023291"/>
    </source>
</evidence>
<dbReference type="InterPro" id="IPR001041">
    <property type="entry name" value="2Fe-2S_ferredoxin-type"/>
</dbReference>
<evidence type="ECO:0000256" key="13">
    <source>
        <dbReference type="ARBA" id="ARBA00034078"/>
    </source>
</evidence>
<dbReference type="InterPro" id="IPR012675">
    <property type="entry name" value="Beta-grasp_dom_sf"/>
</dbReference>
<comment type="similarity">
    <text evidence="4">Belongs to the succinate dehydrogenase/fumarate reductase iron-sulfur protein family.</text>
</comment>
<dbReference type="InterPro" id="IPR036010">
    <property type="entry name" value="2Fe-2S_ferredoxin-like_sf"/>
</dbReference>
<comment type="pathway">
    <text evidence="3">Carbohydrate metabolism; tricarboxylic acid cycle; fumarate from succinate (bacterial route): step 1/1.</text>
</comment>
<organism evidence="15">
    <name type="scientific">uncultured Desulfobacterium sp</name>
    <dbReference type="NCBI Taxonomy" id="201089"/>
    <lineage>
        <taxon>Bacteria</taxon>
        <taxon>Pseudomonadati</taxon>
        <taxon>Thermodesulfobacteriota</taxon>
        <taxon>Desulfobacteria</taxon>
        <taxon>Desulfobacterales</taxon>
        <taxon>Desulfobacteriaceae</taxon>
        <taxon>Desulfobacterium</taxon>
        <taxon>environmental samples</taxon>
    </lineage>
</organism>
<keyword evidence="7" id="KW-0816">Tricarboxylic acid cycle</keyword>
<comment type="cofactor">
    <cofactor evidence="13">
        <name>[2Fe-2S] cluster</name>
        <dbReference type="ChEBI" id="CHEBI:190135"/>
    </cofactor>
</comment>